<reference evidence="3" key="1">
    <citation type="submission" date="2018-05" db="EMBL/GenBank/DDBJ databases">
        <authorList>
            <person name="Lanie J.A."/>
            <person name="Ng W.-L."/>
            <person name="Kazmierczak K.M."/>
            <person name="Andrzejewski T.M."/>
            <person name="Davidsen T.M."/>
            <person name="Wayne K.J."/>
            <person name="Tettelin H."/>
            <person name="Glass J.I."/>
            <person name="Rusch D."/>
            <person name="Podicherti R."/>
            <person name="Tsui H.-C.T."/>
            <person name="Winkler M.E."/>
        </authorList>
    </citation>
    <scope>NUCLEOTIDE SEQUENCE</scope>
</reference>
<evidence type="ECO:0000256" key="1">
    <source>
        <dbReference type="ARBA" id="ARBA00022729"/>
    </source>
</evidence>
<dbReference type="InterPro" id="IPR028082">
    <property type="entry name" value="Peripla_BP_I"/>
</dbReference>
<dbReference type="PANTHER" id="PTHR47151:SF2">
    <property type="entry name" value="AMINO ACID BINDING PROTEIN"/>
    <property type="match status" value="1"/>
</dbReference>
<dbReference type="Pfam" id="PF13458">
    <property type="entry name" value="Peripla_BP_6"/>
    <property type="match status" value="1"/>
</dbReference>
<evidence type="ECO:0000313" key="3">
    <source>
        <dbReference type="EMBL" id="SUZ98138.1"/>
    </source>
</evidence>
<dbReference type="PANTHER" id="PTHR47151">
    <property type="entry name" value="LEU/ILE/VAL-BINDING ABC TRANSPORTER SUBUNIT"/>
    <property type="match status" value="1"/>
</dbReference>
<dbReference type="CDD" id="cd06340">
    <property type="entry name" value="PBP1_ABC_ligand_binding-like"/>
    <property type="match status" value="1"/>
</dbReference>
<dbReference type="EMBL" id="UINC01002576">
    <property type="protein sequence ID" value="SUZ98138.1"/>
    <property type="molecule type" value="Genomic_DNA"/>
</dbReference>
<dbReference type="SUPFAM" id="SSF53822">
    <property type="entry name" value="Periplasmic binding protein-like I"/>
    <property type="match status" value="1"/>
</dbReference>
<dbReference type="AlphaFoldDB" id="A0A381S477"/>
<sequence length="423" mass="46213">MITICLTIGLYTTLFAKKEIRVGVLYDYTGPLAGAGGVPGGDGTQIAIDMINERGGVEGYTIVPVKGDAQSKPDIAISETERLINVEKVDMLIGFFSSAQCVPVSAKVDSMKKFMWMTICISSAVFKDRDLKYAFRPQVHSDQFGQTAPEFLSYYAQERFGKAPQDLRVAIIHEDGPYGSGVAGSNEAAAKKKGLNIVHKEGYSATAPDLSSMVTKLKRARPDVILHTGYNPDITLFLRQAREQGLRYKALIGHGAGYSDIDKLMETFGEGVNFTYNVDPVAAQLLDSTSLAPGVGDLTKEMLRRYRALREVEEVRSHVSMGFNHTWILLNDVLPKAISKYGGYDAEALRKAALDLDIPEGGTIQGYGVKFFPPGHQMAGQNMRSSPVIMQYVSGKPKIAWPKSIQTIDPVLPLPKGHPYAAK</sequence>
<dbReference type="InterPro" id="IPR028081">
    <property type="entry name" value="Leu-bd"/>
</dbReference>
<feature type="domain" description="Leucine-binding protein" evidence="2">
    <location>
        <begin position="19"/>
        <end position="381"/>
    </location>
</feature>
<gene>
    <name evidence="3" type="ORF">METZ01_LOCUS50992</name>
</gene>
<keyword evidence="1" id="KW-0732">Signal</keyword>
<dbReference type="Gene3D" id="3.40.50.2300">
    <property type="match status" value="2"/>
</dbReference>
<proteinExistence type="predicted"/>
<organism evidence="3">
    <name type="scientific">marine metagenome</name>
    <dbReference type="NCBI Taxonomy" id="408172"/>
    <lineage>
        <taxon>unclassified sequences</taxon>
        <taxon>metagenomes</taxon>
        <taxon>ecological metagenomes</taxon>
    </lineage>
</organism>
<name>A0A381S477_9ZZZZ</name>
<evidence type="ECO:0000259" key="2">
    <source>
        <dbReference type="Pfam" id="PF13458"/>
    </source>
</evidence>
<accession>A0A381S477</accession>
<protein>
    <recommendedName>
        <fullName evidence="2">Leucine-binding protein domain-containing protein</fullName>
    </recommendedName>
</protein>